<organism evidence="1 2">
    <name type="scientific">Lactococcus lactis subsp. lactis</name>
    <name type="common">Streptococcus lactis</name>
    <dbReference type="NCBI Taxonomy" id="1360"/>
    <lineage>
        <taxon>Bacteria</taxon>
        <taxon>Bacillati</taxon>
        <taxon>Bacillota</taxon>
        <taxon>Bacilli</taxon>
        <taxon>Lactobacillales</taxon>
        <taxon>Streptococcaceae</taxon>
        <taxon>Lactococcus</taxon>
    </lineage>
</organism>
<dbReference type="Proteomes" id="UP000053719">
    <property type="component" value="Unassembled WGS sequence"/>
</dbReference>
<dbReference type="RefSeq" id="WP_058212155.1">
    <property type="nucleotide sequence ID" value="NZ_CP173185.1"/>
</dbReference>
<name>A0A0V8DXV1_LACLL</name>
<protein>
    <submittedName>
        <fullName evidence="1">Uncharacterized protein</fullName>
    </submittedName>
</protein>
<dbReference type="AlphaFoldDB" id="A0A0V8DXV1"/>
<sequence length="76" mass="8858">MKLYEAIKNLPDNDWVDISEIKRNHLLHIGRITKELLRGEILGREIVKSLSDEGTGGSSIHRFYIEARQNEIHKFD</sequence>
<dbReference type="PATRIC" id="fig|1360.114.peg.1532"/>
<gene>
    <name evidence="1" type="ORF">M20_2310</name>
</gene>
<dbReference type="EMBL" id="LKLU01000132">
    <property type="protein sequence ID" value="KSU18356.1"/>
    <property type="molecule type" value="Genomic_DNA"/>
</dbReference>
<comment type="caution">
    <text evidence="1">The sequence shown here is derived from an EMBL/GenBank/DDBJ whole genome shotgun (WGS) entry which is preliminary data.</text>
</comment>
<evidence type="ECO:0000313" key="1">
    <source>
        <dbReference type="EMBL" id="KSU18356.1"/>
    </source>
</evidence>
<reference evidence="2" key="1">
    <citation type="submission" date="2015-10" db="EMBL/GenBank/DDBJ databases">
        <title>Draft Genome Sequences of 11 Lactococcus lactis subspecies cremoris strains.</title>
        <authorList>
            <person name="Wels M."/>
            <person name="Backus L."/>
            <person name="Boekhorst J."/>
            <person name="Dijkstra A."/>
            <person name="Beerthuizen M."/>
            <person name="Kelly W."/>
            <person name="Siezen R."/>
            <person name="Bachmann H."/>
            <person name="Van Hijum S."/>
        </authorList>
    </citation>
    <scope>NUCLEOTIDE SEQUENCE [LARGE SCALE GENOMIC DNA]</scope>
    <source>
        <strain evidence="2">M20</strain>
    </source>
</reference>
<evidence type="ECO:0000313" key="2">
    <source>
        <dbReference type="Proteomes" id="UP000053719"/>
    </source>
</evidence>
<proteinExistence type="predicted"/>
<accession>A0A0V8DXV1</accession>